<comment type="caution">
    <text evidence="1">The sequence shown here is derived from an EMBL/GenBank/DDBJ whole genome shotgun (WGS) entry which is preliminary data.</text>
</comment>
<keyword evidence="2" id="KW-1185">Reference proteome</keyword>
<protein>
    <submittedName>
        <fullName evidence="1">Uncharacterized protein (DUF1810 family)</fullName>
    </submittedName>
</protein>
<name>A0A4R2L5W3_9GAMM</name>
<dbReference type="AlphaFoldDB" id="A0A4R2L5W3"/>
<accession>A0A4R2L5W3</accession>
<organism evidence="1 2">
    <name type="scientific">Plasticicumulans lactativorans</name>
    <dbReference type="NCBI Taxonomy" id="1133106"/>
    <lineage>
        <taxon>Bacteria</taxon>
        <taxon>Pseudomonadati</taxon>
        <taxon>Pseudomonadota</taxon>
        <taxon>Gammaproteobacteria</taxon>
        <taxon>Candidatus Competibacteraceae</taxon>
        <taxon>Plasticicumulans</taxon>
    </lineage>
</organism>
<dbReference type="RefSeq" id="WP_132541882.1">
    <property type="nucleotide sequence ID" value="NZ_SLWY01000009.1"/>
</dbReference>
<gene>
    <name evidence="1" type="ORF">EV699_10976</name>
</gene>
<dbReference type="PIRSF" id="PIRSF008546">
    <property type="entry name" value="UCP008546"/>
    <property type="match status" value="1"/>
</dbReference>
<dbReference type="Proteomes" id="UP000295765">
    <property type="component" value="Unassembled WGS sequence"/>
</dbReference>
<evidence type="ECO:0000313" key="2">
    <source>
        <dbReference type="Proteomes" id="UP000295765"/>
    </source>
</evidence>
<dbReference type="InterPro" id="IPR036287">
    <property type="entry name" value="Rv1873-like_sf"/>
</dbReference>
<sequence>MNADPYDLERFVAAQAPVYARVTEELRRGAKASHWMWFVFPQRQGLGYSAMAQRYGIGSLAEARAYWQHPVLGPRLKACVELVLAVEGRSARQIFGSPDDLKLRSSLTLFEQVAPQEPLFGQALDRYFDGERDARTLALP</sequence>
<dbReference type="EMBL" id="SLWY01000009">
    <property type="protein sequence ID" value="TCO81235.1"/>
    <property type="molecule type" value="Genomic_DNA"/>
</dbReference>
<reference evidence="1 2" key="1">
    <citation type="submission" date="2019-03" db="EMBL/GenBank/DDBJ databases">
        <title>Genomic Encyclopedia of Type Strains, Phase IV (KMG-IV): sequencing the most valuable type-strain genomes for metagenomic binning, comparative biology and taxonomic classification.</title>
        <authorList>
            <person name="Goeker M."/>
        </authorList>
    </citation>
    <scope>NUCLEOTIDE SEQUENCE [LARGE SCALE GENOMIC DNA]</scope>
    <source>
        <strain evidence="1 2">DSM 25287</strain>
    </source>
</reference>
<dbReference type="OrthoDB" id="9801870at2"/>
<proteinExistence type="predicted"/>
<dbReference type="InterPro" id="IPR014937">
    <property type="entry name" value="DUF1810"/>
</dbReference>
<dbReference type="Gene3D" id="1.25.40.380">
    <property type="entry name" value="Protein of unknown function DUF1810"/>
    <property type="match status" value="1"/>
</dbReference>
<dbReference type="SUPFAM" id="SSF140736">
    <property type="entry name" value="Rv1873-like"/>
    <property type="match status" value="1"/>
</dbReference>
<evidence type="ECO:0000313" key="1">
    <source>
        <dbReference type="EMBL" id="TCO81235.1"/>
    </source>
</evidence>
<dbReference type="Pfam" id="PF08837">
    <property type="entry name" value="DUF1810"/>
    <property type="match status" value="1"/>
</dbReference>